<evidence type="ECO:0000256" key="1">
    <source>
        <dbReference type="ARBA" id="ARBA00004651"/>
    </source>
</evidence>
<dbReference type="AlphaFoldDB" id="A0A916TB91"/>
<comment type="subcellular location">
    <subcellularLocation>
        <location evidence="1">Cell membrane</location>
        <topology evidence="1">Multi-pass membrane protein</topology>
    </subcellularLocation>
</comment>
<dbReference type="PROSITE" id="PS51257">
    <property type="entry name" value="PROKAR_LIPOPROTEIN"/>
    <property type="match status" value="1"/>
</dbReference>
<dbReference type="Gene3D" id="1.10.287.90">
    <property type="match status" value="1"/>
</dbReference>
<keyword evidence="20" id="KW-1185">Reference proteome</keyword>
<accession>A0A916TB91</accession>
<feature type="transmembrane region" description="Helical" evidence="16">
    <location>
        <begin position="86"/>
        <end position="108"/>
    </location>
</feature>
<evidence type="ECO:0000256" key="4">
    <source>
        <dbReference type="ARBA" id="ARBA00022475"/>
    </source>
</evidence>
<dbReference type="GO" id="GO:0009486">
    <property type="term" value="F:cytochrome bo3 ubiquinol oxidase activity"/>
    <property type="evidence" value="ECO:0007669"/>
    <property type="project" value="InterPro"/>
</dbReference>
<proteinExistence type="inferred from homology"/>
<feature type="domain" description="Cytochrome oxidase subunit II transmembrane region profile" evidence="18">
    <location>
        <begin position="19"/>
        <end position="116"/>
    </location>
</feature>
<evidence type="ECO:0000256" key="9">
    <source>
        <dbReference type="ARBA" id="ARBA00022989"/>
    </source>
</evidence>
<evidence type="ECO:0000259" key="17">
    <source>
        <dbReference type="PROSITE" id="PS50857"/>
    </source>
</evidence>
<keyword evidence="8" id="KW-0249">Electron transport</keyword>
<keyword evidence="11 16" id="KW-0472">Membrane</keyword>
<dbReference type="GO" id="GO:0005507">
    <property type="term" value="F:copper ion binding"/>
    <property type="evidence" value="ECO:0007669"/>
    <property type="project" value="InterPro"/>
</dbReference>
<dbReference type="InterPro" id="IPR010514">
    <property type="entry name" value="COX_ARM"/>
</dbReference>
<dbReference type="GO" id="GO:0016682">
    <property type="term" value="F:oxidoreductase activity, acting on diphenols and related substances as donors, oxygen as acceptor"/>
    <property type="evidence" value="ECO:0007669"/>
    <property type="project" value="InterPro"/>
</dbReference>
<evidence type="ECO:0000256" key="8">
    <source>
        <dbReference type="ARBA" id="ARBA00022982"/>
    </source>
</evidence>
<dbReference type="GO" id="GO:0042773">
    <property type="term" value="P:ATP synthesis coupled electron transport"/>
    <property type="evidence" value="ECO:0007669"/>
    <property type="project" value="TreeGrafter"/>
</dbReference>
<dbReference type="Pfam" id="PF00116">
    <property type="entry name" value="COX2"/>
    <property type="match status" value="1"/>
</dbReference>
<reference evidence="19" key="2">
    <citation type="submission" date="2020-09" db="EMBL/GenBank/DDBJ databases">
        <authorList>
            <person name="Sun Q."/>
            <person name="Zhou Y."/>
        </authorList>
    </citation>
    <scope>NUCLEOTIDE SEQUENCE</scope>
    <source>
        <strain evidence="19">CGMCC 1.15330</strain>
    </source>
</reference>
<evidence type="ECO:0000313" key="19">
    <source>
        <dbReference type="EMBL" id="GGB35905.1"/>
    </source>
</evidence>
<dbReference type="InterPro" id="IPR011759">
    <property type="entry name" value="Cyt_c_oxidase_su2_TM_dom"/>
</dbReference>
<evidence type="ECO:0000256" key="11">
    <source>
        <dbReference type="ARBA" id="ARBA00023136"/>
    </source>
</evidence>
<keyword evidence="13" id="KW-0449">Lipoprotein</keyword>
<dbReference type="InterPro" id="IPR006333">
    <property type="entry name" value="Cyt_o_ubiquinol_oxidase_su2"/>
</dbReference>
<evidence type="ECO:0000256" key="15">
    <source>
        <dbReference type="SAM" id="MobiDB-lite"/>
    </source>
</evidence>
<dbReference type="PROSITE" id="PS50857">
    <property type="entry name" value="COX2_CUA"/>
    <property type="match status" value="1"/>
</dbReference>
<comment type="caution">
    <text evidence="19">The sequence shown here is derived from an EMBL/GenBank/DDBJ whole genome shotgun (WGS) entry which is preliminary data.</text>
</comment>
<keyword evidence="3" id="KW-0813">Transport</keyword>
<keyword evidence="9 16" id="KW-1133">Transmembrane helix</keyword>
<feature type="transmembrane region" description="Helical" evidence="16">
    <location>
        <begin position="41"/>
        <end position="65"/>
    </location>
</feature>
<dbReference type="CDD" id="cd04212">
    <property type="entry name" value="CuRO_UO_II"/>
    <property type="match status" value="1"/>
</dbReference>
<keyword evidence="7" id="KW-0732">Signal</keyword>
<dbReference type="GO" id="GO:0004129">
    <property type="term" value="F:cytochrome-c oxidase activity"/>
    <property type="evidence" value="ECO:0007669"/>
    <property type="project" value="InterPro"/>
</dbReference>
<dbReference type="NCBIfam" id="TIGR01433">
    <property type="entry name" value="CyoA"/>
    <property type="match status" value="1"/>
</dbReference>
<gene>
    <name evidence="19" type="ORF">GCM10011380_26630</name>
</gene>
<dbReference type="InterPro" id="IPR008972">
    <property type="entry name" value="Cupredoxin"/>
</dbReference>
<dbReference type="InterPro" id="IPR002429">
    <property type="entry name" value="CcO_II-like_C"/>
</dbReference>
<dbReference type="InterPro" id="IPR034227">
    <property type="entry name" value="CuRO_UO_II"/>
</dbReference>
<evidence type="ECO:0000256" key="14">
    <source>
        <dbReference type="ARBA" id="ARBA00030198"/>
    </source>
</evidence>
<evidence type="ECO:0000313" key="20">
    <source>
        <dbReference type="Proteomes" id="UP000623067"/>
    </source>
</evidence>
<keyword evidence="4" id="KW-1003">Cell membrane</keyword>
<evidence type="ECO:0000256" key="13">
    <source>
        <dbReference type="ARBA" id="ARBA00023288"/>
    </source>
</evidence>
<reference evidence="19" key="1">
    <citation type="journal article" date="2014" name="Int. J. Syst. Evol. Microbiol.">
        <title>Complete genome sequence of Corynebacterium casei LMG S-19264T (=DSM 44701T), isolated from a smear-ripened cheese.</title>
        <authorList>
            <consortium name="US DOE Joint Genome Institute (JGI-PGF)"/>
            <person name="Walter F."/>
            <person name="Albersmeier A."/>
            <person name="Kalinowski J."/>
            <person name="Ruckert C."/>
        </authorList>
    </citation>
    <scope>NUCLEOTIDE SEQUENCE</scope>
    <source>
        <strain evidence="19">CGMCC 1.15330</strain>
    </source>
</reference>
<dbReference type="Gene3D" id="2.60.40.420">
    <property type="entry name" value="Cupredoxins - blue copper proteins"/>
    <property type="match status" value="1"/>
</dbReference>
<dbReference type="SUPFAM" id="SSF81464">
    <property type="entry name" value="Cytochrome c oxidase subunit II-like, transmembrane region"/>
    <property type="match status" value="1"/>
</dbReference>
<dbReference type="EMBL" id="BMIH01000003">
    <property type="protein sequence ID" value="GGB35905.1"/>
    <property type="molecule type" value="Genomic_DNA"/>
</dbReference>
<evidence type="ECO:0000256" key="2">
    <source>
        <dbReference type="ARBA" id="ARBA00007866"/>
    </source>
</evidence>
<dbReference type="Pfam" id="PF06481">
    <property type="entry name" value="COX_ARM"/>
    <property type="match status" value="1"/>
</dbReference>
<keyword evidence="5" id="KW-0679">Respiratory chain</keyword>
<dbReference type="SUPFAM" id="SSF49503">
    <property type="entry name" value="Cupredoxins"/>
    <property type="match status" value="1"/>
</dbReference>
<dbReference type="Proteomes" id="UP000623067">
    <property type="component" value="Unassembled WGS sequence"/>
</dbReference>
<evidence type="ECO:0000256" key="12">
    <source>
        <dbReference type="ARBA" id="ARBA00023139"/>
    </source>
</evidence>
<sequence>MARFPSFPVRLAPLAGLSLLGGCNMVVMNPAGDVARQQADLVLWSTALMLLIIVPVMVLTVVFAWKYRATNKEADYRPDWDHSTGLELVIWSAPLLIIVALGALTWVATHTLDPYRPIGRLAAGRPLPAGQAPLEVQVVALDWKWLFIYPEQGIATVNELVLPVDRQVRFRLTSSSVMNTFYVPAMAGMIYTMPGMETKLHAVLNRAGRFDGMSANYSGAGFSEMRFPTLAMDDTGFDRWVATVKGGQGALSQARYLQLEKPSEKVPAMRFAAVQQGLFDRIVKMCVRPGEPCVTMHGEGHHGMQPPVNNRPAEGSEGALMKAPEEKGTSPHLTAPRGPASGSGKPGDQTNRNMTRLERPALPGAIQSARS</sequence>
<comment type="similarity">
    <text evidence="2">Belongs to the cytochrome c oxidase subunit 2 family.</text>
</comment>
<keyword evidence="6 16" id="KW-0812">Transmembrane</keyword>
<name>A0A916TB91_9SPHN</name>
<dbReference type="PANTHER" id="PTHR22888:SF18">
    <property type="entry name" value="CYTOCHROME BO(3) UBIQUINOL OXIDASE SUBUNIT 2"/>
    <property type="match status" value="1"/>
</dbReference>
<keyword evidence="12" id="KW-0564">Palmitate</keyword>
<dbReference type="RefSeq" id="WP_188659248.1">
    <property type="nucleotide sequence ID" value="NZ_BMIH01000003.1"/>
</dbReference>
<feature type="domain" description="Cytochrome oxidase subunit II copper A binding" evidence="17">
    <location>
        <begin position="131"/>
        <end position="243"/>
    </location>
</feature>
<evidence type="ECO:0000259" key="18">
    <source>
        <dbReference type="PROSITE" id="PS50999"/>
    </source>
</evidence>
<dbReference type="InterPro" id="IPR036257">
    <property type="entry name" value="Cyt_c_oxidase_su2_TM_sf"/>
</dbReference>
<evidence type="ECO:0000256" key="6">
    <source>
        <dbReference type="ARBA" id="ARBA00022692"/>
    </source>
</evidence>
<evidence type="ECO:0000256" key="5">
    <source>
        <dbReference type="ARBA" id="ARBA00022660"/>
    </source>
</evidence>
<dbReference type="PROSITE" id="PS50999">
    <property type="entry name" value="COX2_TM"/>
    <property type="match status" value="1"/>
</dbReference>
<protein>
    <recommendedName>
        <fullName evidence="14">Ubiquinol oxidase polypeptide II</fullName>
    </recommendedName>
</protein>
<evidence type="ECO:0000256" key="16">
    <source>
        <dbReference type="SAM" id="Phobius"/>
    </source>
</evidence>
<feature type="region of interest" description="Disordered" evidence="15">
    <location>
        <begin position="297"/>
        <end position="371"/>
    </location>
</feature>
<evidence type="ECO:0000256" key="7">
    <source>
        <dbReference type="ARBA" id="ARBA00022729"/>
    </source>
</evidence>
<keyword evidence="10" id="KW-0560">Oxidoreductase</keyword>
<evidence type="ECO:0000256" key="3">
    <source>
        <dbReference type="ARBA" id="ARBA00022448"/>
    </source>
</evidence>
<dbReference type="GO" id="GO:0005886">
    <property type="term" value="C:plasma membrane"/>
    <property type="evidence" value="ECO:0007669"/>
    <property type="project" value="UniProtKB-SubCell"/>
</dbReference>
<evidence type="ECO:0000256" key="10">
    <source>
        <dbReference type="ARBA" id="ARBA00023002"/>
    </source>
</evidence>
<dbReference type="InterPro" id="IPR045187">
    <property type="entry name" value="CcO_II"/>
</dbReference>
<organism evidence="19 20">
    <name type="scientific">Sphingomonas metalli</name>
    <dbReference type="NCBI Taxonomy" id="1779358"/>
    <lineage>
        <taxon>Bacteria</taxon>
        <taxon>Pseudomonadati</taxon>
        <taxon>Pseudomonadota</taxon>
        <taxon>Alphaproteobacteria</taxon>
        <taxon>Sphingomonadales</taxon>
        <taxon>Sphingomonadaceae</taxon>
        <taxon>Sphingomonas</taxon>
    </lineage>
</organism>
<dbReference type="PANTHER" id="PTHR22888">
    <property type="entry name" value="CYTOCHROME C OXIDASE, SUBUNIT II"/>
    <property type="match status" value="1"/>
</dbReference>